<reference evidence="2 3" key="1">
    <citation type="submission" date="2019-03" db="EMBL/GenBank/DDBJ databases">
        <title>First draft genome of Liparis tanakae, snailfish: a comprehensive survey of snailfish specific genes.</title>
        <authorList>
            <person name="Kim W."/>
            <person name="Song I."/>
            <person name="Jeong J.-H."/>
            <person name="Kim D."/>
            <person name="Kim S."/>
            <person name="Ryu S."/>
            <person name="Song J.Y."/>
            <person name="Lee S.K."/>
        </authorList>
    </citation>
    <scope>NUCLEOTIDE SEQUENCE [LARGE SCALE GENOMIC DNA]</scope>
    <source>
        <tissue evidence="2">Muscle</tissue>
    </source>
</reference>
<sequence length="142" mass="15364">MGSVSETPLESEVPTTHGHVGHAEPRGSASAWLRLRLAPPLLSQIAERVSSIGRWNAKQLEGPGPVLCLLPPDAGTRTRSPPGIKLETSWRRAPGLRAPRLSSRSSSHAEHYLGASSRGRCDAECSRLHKRESRLLSPSPQL</sequence>
<proteinExistence type="predicted"/>
<keyword evidence="3" id="KW-1185">Reference proteome</keyword>
<gene>
    <name evidence="2" type="ORF">EYF80_012111</name>
</gene>
<evidence type="ECO:0000313" key="3">
    <source>
        <dbReference type="Proteomes" id="UP000314294"/>
    </source>
</evidence>
<feature type="region of interest" description="Disordered" evidence="1">
    <location>
        <begin position="1"/>
        <end position="26"/>
    </location>
</feature>
<protein>
    <submittedName>
        <fullName evidence="2">Uncharacterized protein</fullName>
    </submittedName>
</protein>
<evidence type="ECO:0000256" key="1">
    <source>
        <dbReference type="SAM" id="MobiDB-lite"/>
    </source>
</evidence>
<dbReference type="EMBL" id="SRLO01000080">
    <property type="protein sequence ID" value="TNN77813.1"/>
    <property type="molecule type" value="Genomic_DNA"/>
</dbReference>
<feature type="region of interest" description="Disordered" evidence="1">
    <location>
        <begin position="96"/>
        <end position="121"/>
    </location>
</feature>
<organism evidence="2 3">
    <name type="scientific">Liparis tanakae</name>
    <name type="common">Tanaka's snailfish</name>
    <dbReference type="NCBI Taxonomy" id="230148"/>
    <lineage>
        <taxon>Eukaryota</taxon>
        <taxon>Metazoa</taxon>
        <taxon>Chordata</taxon>
        <taxon>Craniata</taxon>
        <taxon>Vertebrata</taxon>
        <taxon>Euteleostomi</taxon>
        <taxon>Actinopterygii</taxon>
        <taxon>Neopterygii</taxon>
        <taxon>Teleostei</taxon>
        <taxon>Neoteleostei</taxon>
        <taxon>Acanthomorphata</taxon>
        <taxon>Eupercaria</taxon>
        <taxon>Perciformes</taxon>
        <taxon>Cottioidei</taxon>
        <taxon>Cottales</taxon>
        <taxon>Liparidae</taxon>
        <taxon>Liparis</taxon>
    </lineage>
</organism>
<name>A0A4Z2IKV1_9TELE</name>
<accession>A0A4Z2IKV1</accession>
<dbReference type="AlphaFoldDB" id="A0A4Z2IKV1"/>
<comment type="caution">
    <text evidence="2">The sequence shown here is derived from an EMBL/GenBank/DDBJ whole genome shotgun (WGS) entry which is preliminary data.</text>
</comment>
<evidence type="ECO:0000313" key="2">
    <source>
        <dbReference type="EMBL" id="TNN77813.1"/>
    </source>
</evidence>
<dbReference type="Proteomes" id="UP000314294">
    <property type="component" value="Unassembled WGS sequence"/>
</dbReference>